<sequence>MSYTVLVRIVLVVVAVQLVVVLWPTKNDSKRHSLRIDNGVALPTGCLAQRFGCEGDGGQWTGGGVHGLSEGEENIALDNVSAVLRAASFELFNVSLFDVNKHHLSHTAPVSLTRFRQLLMTLVANKNKDCWIRMNPLKQLQCHLWANKLNSVVGANKSVLFSGVPVDSLCSVFLSCAMWKRGRHGRQLTPALLQSVFNTLRHDDELLNSSQLMLRNVIHGGTNWHEYLWLPNRLKVCEDLIVGRSTSAKSLSTIDVRAVFQGGDLTMQQVAGPDGLPVKRLATRDNGSPNVEFTRTLTSLEAMSVLYHRATNGGRPQPIVYPATSNLRECRTTAINVLLLTGDSMARQLFWRIVELLRHGPQGQVRVPYGSTWVNTSLRYYPTQRHGMWYDLILEIYPGHDELHR</sequence>
<evidence type="ECO:0000313" key="2">
    <source>
        <dbReference type="EMBL" id="CUG84320.1"/>
    </source>
</evidence>
<proteinExistence type="predicted"/>
<dbReference type="AlphaFoldDB" id="A0A0S4J8M1"/>
<reference evidence="3" key="1">
    <citation type="submission" date="2015-09" db="EMBL/GenBank/DDBJ databases">
        <authorList>
            <consortium name="Pathogen Informatics"/>
        </authorList>
    </citation>
    <scope>NUCLEOTIDE SEQUENCE [LARGE SCALE GENOMIC DNA]</scope>
    <source>
        <strain evidence="3">Lake Konstanz</strain>
    </source>
</reference>
<dbReference type="EMBL" id="CYKH01001116">
    <property type="protein sequence ID" value="CUG84320.1"/>
    <property type="molecule type" value="Genomic_DNA"/>
</dbReference>
<evidence type="ECO:0000256" key="1">
    <source>
        <dbReference type="SAM" id="Phobius"/>
    </source>
</evidence>
<protein>
    <submittedName>
        <fullName evidence="2">Membrane-associated protein, putative</fullName>
    </submittedName>
</protein>
<keyword evidence="1" id="KW-0472">Membrane</keyword>
<organism evidence="2 3">
    <name type="scientific">Bodo saltans</name>
    <name type="common">Flagellated protozoan</name>
    <dbReference type="NCBI Taxonomy" id="75058"/>
    <lineage>
        <taxon>Eukaryota</taxon>
        <taxon>Discoba</taxon>
        <taxon>Euglenozoa</taxon>
        <taxon>Kinetoplastea</taxon>
        <taxon>Metakinetoplastina</taxon>
        <taxon>Eubodonida</taxon>
        <taxon>Bodonidae</taxon>
        <taxon>Bodo</taxon>
    </lineage>
</organism>
<feature type="transmembrane region" description="Helical" evidence="1">
    <location>
        <begin position="6"/>
        <end position="25"/>
    </location>
</feature>
<keyword evidence="1" id="KW-1133">Transmembrane helix</keyword>
<keyword evidence="1" id="KW-0812">Transmembrane</keyword>
<name>A0A0S4J8M1_BODSA</name>
<gene>
    <name evidence="2" type="ORF">BSAL_88545</name>
</gene>
<keyword evidence="3" id="KW-1185">Reference proteome</keyword>
<dbReference type="Proteomes" id="UP000051952">
    <property type="component" value="Unassembled WGS sequence"/>
</dbReference>
<accession>A0A0S4J8M1</accession>
<dbReference type="VEuPathDB" id="TriTrypDB:BSAL_88545"/>
<evidence type="ECO:0000313" key="3">
    <source>
        <dbReference type="Proteomes" id="UP000051952"/>
    </source>
</evidence>
<feature type="non-terminal residue" evidence="2">
    <location>
        <position position="405"/>
    </location>
</feature>